<sequence length="119" mass="12902">MVSCPNCGTENDENSKFCQSCGQEIIKKPASENIEVNENIEKSSTLLIVLGYILSILGIFSIGILSVISLIIGIVLYRRGGKDKTHGIIIAAISVIILLLVIMAIGGLLVYRAYFYNPV</sequence>
<name>K2QAN4_METFP</name>
<evidence type="ECO:0000313" key="3">
    <source>
        <dbReference type="EMBL" id="EKF85016.1"/>
    </source>
</evidence>
<accession>K2QAN4</accession>
<dbReference type="InterPro" id="IPR026870">
    <property type="entry name" value="Zinc_ribbon_dom"/>
</dbReference>
<evidence type="ECO:0000313" key="4">
    <source>
        <dbReference type="Proteomes" id="UP000007360"/>
    </source>
</evidence>
<evidence type="ECO:0000256" key="1">
    <source>
        <dbReference type="SAM" id="Phobius"/>
    </source>
</evidence>
<organism evidence="3 4">
    <name type="scientific">Methanobacterium formicicum (strain DSM 3637 / PP1)</name>
    <dbReference type="NCBI Taxonomy" id="1204725"/>
    <lineage>
        <taxon>Archaea</taxon>
        <taxon>Methanobacteriati</taxon>
        <taxon>Methanobacteriota</taxon>
        <taxon>Methanomada group</taxon>
        <taxon>Methanobacteria</taxon>
        <taxon>Methanobacteriales</taxon>
        <taxon>Methanobacteriaceae</taxon>
        <taxon>Methanobacterium</taxon>
    </lineage>
</organism>
<proteinExistence type="predicted"/>
<dbReference type="Pfam" id="PF13240">
    <property type="entry name" value="Zn_Ribbon_1"/>
    <property type="match status" value="1"/>
</dbReference>
<dbReference type="PATRIC" id="fig|1204725.3.peg.2088"/>
<gene>
    <name evidence="3" type="ORF">A994_10374</name>
</gene>
<dbReference type="Proteomes" id="UP000007360">
    <property type="component" value="Unassembled WGS sequence"/>
</dbReference>
<feature type="transmembrane region" description="Helical" evidence="1">
    <location>
        <begin position="88"/>
        <end position="114"/>
    </location>
</feature>
<dbReference type="OrthoDB" id="76153at2157"/>
<dbReference type="EMBL" id="AMPO01000010">
    <property type="protein sequence ID" value="EKF85016.1"/>
    <property type="molecule type" value="Genomic_DNA"/>
</dbReference>
<feature type="domain" description="Zinc-ribbon" evidence="2">
    <location>
        <begin position="4"/>
        <end position="24"/>
    </location>
</feature>
<feature type="transmembrane region" description="Helical" evidence="1">
    <location>
        <begin position="46"/>
        <end position="76"/>
    </location>
</feature>
<keyword evidence="1" id="KW-1133">Transmembrane helix</keyword>
<dbReference type="RefSeq" id="WP_004031533.1">
    <property type="nucleotide sequence ID" value="NZ_AMPO01000010.1"/>
</dbReference>
<reference evidence="3 4" key="1">
    <citation type="journal article" date="2012" name="J. Bacteriol.">
        <title>Draft genome sequence of Methanobacterium formicicum DSM 3637, an archaebacterium isolated from the methane producer amoeba Pelomyxa palustris.</title>
        <authorList>
            <person name="Gutierrez G."/>
        </authorList>
    </citation>
    <scope>NUCLEOTIDE SEQUENCE [LARGE SCALE GENOMIC DNA]</scope>
    <source>
        <strain evidence="4">DSM 3637 / PP1</strain>
    </source>
</reference>
<protein>
    <recommendedName>
        <fullName evidence="2">Zinc-ribbon domain-containing protein</fullName>
    </recommendedName>
</protein>
<keyword evidence="1" id="KW-0472">Membrane</keyword>
<comment type="caution">
    <text evidence="3">The sequence shown here is derived from an EMBL/GenBank/DDBJ whole genome shotgun (WGS) entry which is preliminary data.</text>
</comment>
<evidence type="ECO:0000259" key="2">
    <source>
        <dbReference type="Pfam" id="PF13240"/>
    </source>
</evidence>
<keyword evidence="1" id="KW-0812">Transmembrane</keyword>
<keyword evidence="4" id="KW-1185">Reference proteome</keyword>
<dbReference type="AlphaFoldDB" id="K2QAN4"/>